<organism evidence="1 2">
    <name type="scientific">Diversispora epigaea</name>
    <dbReference type="NCBI Taxonomy" id="1348612"/>
    <lineage>
        <taxon>Eukaryota</taxon>
        <taxon>Fungi</taxon>
        <taxon>Fungi incertae sedis</taxon>
        <taxon>Mucoromycota</taxon>
        <taxon>Glomeromycotina</taxon>
        <taxon>Glomeromycetes</taxon>
        <taxon>Diversisporales</taxon>
        <taxon>Diversisporaceae</taxon>
        <taxon>Diversispora</taxon>
    </lineage>
</organism>
<comment type="caution">
    <text evidence="1">The sequence shown here is derived from an EMBL/GenBank/DDBJ whole genome shotgun (WGS) entry which is preliminary data.</text>
</comment>
<gene>
    <name evidence="1" type="ORF">Glove_469g30</name>
</gene>
<evidence type="ECO:0000313" key="2">
    <source>
        <dbReference type="Proteomes" id="UP000266861"/>
    </source>
</evidence>
<proteinExistence type="predicted"/>
<sequence length="106" mass="12150">MAISPTVNKLLLLIRTYGFKLYNIDDLSSSKCTTTLECGVKVKHLYWSISISNRVDDDKNELLIAFSDVKILHYYEEENDSDFCGEVNNQYGDDKNDLDFGNKVNN</sequence>
<name>A0A397GRZ7_9GLOM</name>
<dbReference type="EMBL" id="PQFF01000411">
    <property type="protein sequence ID" value="RHZ51833.1"/>
    <property type="molecule type" value="Genomic_DNA"/>
</dbReference>
<reference evidence="1 2" key="1">
    <citation type="submission" date="2018-08" db="EMBL/GenBank/DDBJ databases">
        <title>Genome and evolution of the arbuscular mycorrhizal fungus Diversispora epigaea (formerly Glomus versiforme) and its bacterial endosymbionts.</title>
        <authorList>
            <person name="Sun X."/>
            <person name="Fei Z."/>
            <person name="Harrison M."/>
        </authorList>
    </citation>
    <scope>NUCLEOTIDE SEQUENCE [LARGE SCALE GENOMIC DNA]</scope>
    <source>
        <strain evidence="1 2">IT104</strain>
    </source>
</reference>
<keyword evidence="2" id="KW-1185">Reference proteome</keyword>
<dbReference type="AlphaFoldDB" id="A0A397GRZ7"/>
<accession>A0A397GRZ7</accession>
<evidence type="ECO:0000313" key="1">
    <source>
        <dbReference type="EMBL" id="RHZ51833.1"/>
    </source>
</evidence>
<dbReference type="Proteomes" id="UP000266861">
    <property type="component" value="Unassembled WGS sequence"/>
</dbReference>
<protein>
    <submittedName>
        <fullName evidence="1">Uncharacterized protein</fullName>
    </submittedName>
</protein>